<dbReference type="OMA" id="DDSHCWN"/>
<organism evidence="8 9">
    <name type="scientific">Strigamia maritima</name>
    <name type="common">European centipede</name>
    <name type="synonym">Geophilus maritimus</name>
    <dbReference type="NCBI Taxonomy" id="126957"/>
    <lineage>
        <taxon>Eukaryota</taxon>
        <taxon>Metazoa</taxon>
        <taxon>Ecdysozoa</taxon>
        <taxon>Arthropoda</taxon>
        <taxon>Myriapoda</taxon>
        <taxon>Chilopoda</taxon>
        <taxon>Pleurostigmophora</taxon>
        <taxon>Geophilomorpha</taxon>
        <taxon>Linotaeniidae</taxon>
        <taxon>Strigamia</taxon>
    </lineage>
</organism>
<proteinExistence type="predicted"/>
<dbReference type="EMBL" id="JH431593">
    <property type="status" value="NOT_ANNOTATED_CDS"/>
    <property type="molecule type" value="Genomic_DNA"/>
</dbReference>
<evidence type="ECO:0000256" key="1">
    <source>
        <dbReference type="ARBA" id="ARBA00004613"/>
    </source>
</evidence>
<evidence type="ECO:0000256" key="4">
    <source>
        <dbReference type="ARBA" id="ARBA00023157"/>
    </source>
</evidence>
<dbReference type="GO" id="GO:0005604">
    <property type="term" value="C:basement membrane"/>
    <property type="evidence" value="ECO:0007669"/>
    <property type="project" value="TreeGrafter"/>
</dbReference>
<dbReference type="AlphaFoldDB" id="T1IVS3"/>
<feature type="signal peptide" evidence="6">
    <location>
        <begin position="1"/>
        <end position="24"/>
    </location>
</feature>
<evidence type="ECO:0000256" key="5">
    <source>
        <dbReference type="PROSITE-ProRule" id="PRU00500"/>
    </source>
</evidence>
<comment type="subcellular location">
    <subcellularLocation>
        <location evidence="1">Secreted</location>
    </subcellularLocation>
</comment>
<dbReference type="PANTHER" id="PTHR12352:SF3">
    <property type="entry name" value="NIDOGEN-2"/>
    <property type="match status" value="1"/>
</dbReference>
<dbReference type="Gene3D" id="4.10.800.10">
    <property type="entry name" value="Thyroglobulin type-1"/>
    <property type="match status" value="2"/>
</dbReference>
<dbReference type="Proteomes" id="UP000014500">
    <property type="component" value="Unassembled WGS sequence"/>
</dbReference>
<evidence type="ECO:0000256" key="3">
    <source>
        <dbReference type="ARBA" id="ARBA00022737"/>
    </source>
</evidence>
<dbReference type="InterPro" id="IPR000716">
    <property type="entry name" value="Thyroglobulin_1"/>
</dbReference>
<comment type="caution">
    <text evidence="5">Lacks conserved residue(s) required for the propagation of feature annotation.</text>
</comment>
<dbReference type="PROSITE" id="PS51162">
    <property type="entry name" value="THYROGLOBULIN_1_2"/>
    <property type="match status" value="2"/>
</dbReference>
<evidence type="ECO:0000256" key="2">
    <source>
        <dbReference type="ARBA" id="ARBA00022525"/>
    </source>
</evidence>
<dbReference type="InterPro" id="IPR051950">
    <property type="entry name" value="Dev_reg/Prot_inhib"/>
</dbReference>
<dbReference type="EnsemblMetazoa" id="SMAR005274-RA">
    <property type="protein sequence ID" value="SMAR005274-PA"/>
    <property type="gene ID" value="SMAR005274"/>
</dbReference>
<evidence type="ECO:0000259" key="7">
    <source>
        <dbReference type="PROSITE" id="PS51162"/>
    </source>
</evidence>
<dbReference type="SMART" id="SM00211">
    <property type="entry name" value="TY"/>
    <property type="match status" value="3"/>
</dbReference>
<feature type="domain" description="Thyroglobulin type-1" evidence="7">
    <location>
        <begin position="262"/>
        <end position="339"/>
    </location>
</feature>
<sequence length="369" mass="41872">MYKMMISFCVFISCLVLRLNLVQGQKLHCNCEHIQCENITCPKDQVQTKIQEILEGSCDCCDVCVKYKIKGEKCDNDAKPVKKSVCSRFYTSDKCDVGLICDFDYYDSESTDEICSPDGYGPCFEELYVSYEEADRNSEWFLPIQCEKDGTYKPIQCKQDICFCVDKDGNRIFGDFPLLEAEQANCACSLMEVKLEEAAKVTGQFDHVICQKNGNFHKLQCLRDTCFCVNETTGNLTSSIVPKTVVDQLSCYDKTSYESLFNSPCQIQREYEERLASYYIKQQKVKYEYLTISKCNPDATYVAKQCSSETCFCANPITGLPIGSNNVPYPSLEEQEMNCQCLLDMIKGGNLQAFDCDVNGNYKGLACHH</sequence>
<dbReference type="HOGENOM" id="CLU_066162_0_0_1"/>
<feature type="domain" description="Thyroglobulin type-1" evidence="7">
    <location>
        <begin position="120"/>
        <end position="186"/>
    </location>
</feature>
<protein>
    <recommendedName>
        <fullName evidence="7">Thyroglobulin type-1 domain-containing protein</fullName>
    </recommendedName>
</protein>
<accession>T1IVS3</accession>
<reference evidence="8" key="2">
    <citation type="submission" date="2015-02" db="UniProtKB">
        <authorList>
            <consortium name="EnsemblMetazoa"/>
        </authorList>
    </citation>
    <scope>IDENTIFICATION</scope>
</reference>
<reference evidence="9" key="1">
    <citation type="submission" date="2011-05" db="EMBL/GenBank/DDBJ databases">
        <authorList>
            <person name="Richards S.R."/>
            <person name="Qu J."/>
            <person name="Jiang H."/>
            <person name="Jhangiani S.N."/>
            <person name="Agravi P."/>
            <person name="Goodspeed R."/>
            <person name="Gross S."/>
            <person name="Mandapat C."/>
            <person name="Jackson L."/>
            <person name="Mathew T."/>
            <person name="Pu L."/>
            <person name="Thornton R."/>
            <person name="Saada N."/>
            <person name="Wilczek-Boney K.B."/>
            <person name="Lee S."/>
            <person name="Kovar C."/>
            <person name="Wu Y."/>
            <person name="Scherer S.E."/>
            <person name="Worley K.C."/>
            <person name="Muzny D.M."/>
            <person name="Gibbs R."/>
        </authorList>
    </citation>
    <scope>NUCLEOTIDE SEQUENCE</scope>
    <source>
        <strain evidence="9">Brora</strain>
    </source>
</reference>
<dbReference type="eggNOG" id="ENOG502S3FP">
    <property type="taxonomic scope" value="Eukaryota"/>
</dbReference>
<evidence type="ECO:0000256" key="6">
    <source>
        <dbReference type="SAM" id="SignalP"/>
    </source>
</evidence>
<dbReference type="GO" id="GO:0007160">
    <property type="term" value="P:cell-matrix adhesion"/>
    <property type="evidence" value="ECO:0007669"/>
    <property type="project" value="TreeGrafter"/>
</dbReference>
<dbReference type="GO" id="GO:0005615">
    <property type="term" value="C:extracellular space"/>
    <property type="evidence" value="ECO:0007669"/>
    <property type="project" value="TreeGrafter"/>
</dbReference>
<keyword evidence="6" id="KW-0732">Signal</keyword>
<dbReference type="PhylomeDB" id="T1IVS3"/>
<keyword evidence="2" id="KW-0964">Secreted</keyword>
<dbReference type="PANTHER" id="PTHR12352">
    <property type="entry name" value="SECRETED MODULAR CALCIUM-BINDING PROTEIN"/>
    <property type="match status" value="1"/>
</dbReference>
<keyword evidence="4" id="KW-1015">Disulfide bond</keyword>
<dbReference type="SUPFAM" id="SSF57610">
    <property type="entry name" value="Thyroglobulin type-1 domain"/>
    <property type="match status" value="3"/>
</dbReference>
<name>T1IVS3_STRMM</name>
<keyword evidence="9" id="KW-1185">Reference proteome</keyword>
<dbReference type="Pfam" id="PF00086">
    <property type="entry name" value="Thyroglobulin_1"/>
    <property type="match status" value="3"/>
</dbReference>
<dbReference type="InterPro" id="IPR036857">
    <property type="entry name" value="Thyroglobulin_1_sf"/>
</dbReference>
<evidence type="ECO:0000313" key="8">
    <source>
        <dbReference type="EnsemblMetazoa" id="SMAR005274-PA"/>
    </source>
</evidence>
<feature type="chain" id="PRO_5004590091" description="Thyroglobulin type-1 domain-containing protein" evidence="6">
    <location>
        <begin position="25"/>
        <end position="369"/>
    </location>
</feature>
<evidence type="ECO:0000313" key="9">
    <source>
        <dbReference type="Proteomes" id="UP000014500"/>
    </source>
</evidence>
<keyword evidence="3" id="KW-0677">Repeat</keyword>